<keyword evidence="1" id="KW-0862">Zinc</keyword>
<dbReference type="GO" id="GO:0005634">
    <property type="term" value="C:nucleus"/>
    <property type="evidence" value="ECO:0007669"/>
    <property type="project" value="TreeGrafter"/>
</dbReference>
<organism evidence="4 5">
    <name type="scientific">Colletotrichum zoysiae</name>
    <dbReference type="NCBI Taxonomy" id="1216348"/>
    <lineage>
        <taxon>Eukaryota</taxon>
        <taxon>Fungi</taxon>
        <taxon>Dikarya</taxon>
        <taxon>Ascomycota</taxon>
        <taxon>Pezizomycotina</taxon>
        <taxon>Sordariomycetes</taxon>
        <taxon>Hypocreomycetidae</taxon>
        <taxon>Glomerellales</taxon>
        <taxon>Glomerellaceae</taxon>
        <taxon>Colletotrichum</taxon>
        <taxon>Colletotrichum graminicola species complex</taxon>
    </lineage>
</organism>
<dbReference type="SMART" id="SM00355">
    <property type="entry name" value="ZnF_C2H2"/>
    <property type="match status" value="3"/>
</dbReference>
<dbReference type="PANTHER" id="PTHR46179">
    <property type="entry name" value="ZINC FINGER PROTEIN"/>
    <property type="match status" value="1"/>
</dbReference>
<dbReference type="AlphaFoldDB" id="A0AAD9HFX3"/>
<accession>A0AAD9HFX3</accession>
<protein>
    <recommendedName>
        <fullName evidence="3">C2H2-type domain-containing protein</fullName>
    </recommendedName>
</protein>
<feature type="domain" description="C2H2-type" evidence="3">
    <location>
        <begin position="247"/>
        <end position="277"/>
    </location>
</feature>
<proteinExistence type="predicted"/>
<dbReference type="InterPro" id="IPR051061">
    <property type="entry name" value="Zinc_finger_trans_reg"/>
</dbReference>
<keyword evidence="1" id="KW-0863">Zinc-finger</keyword>
<sequence>MTDPIIKYDRFLEDVSVAMDQQYLQYSRCHPTHDANTYPDVEQQAIGCGYGLYPTPTSHQEWFHLMSFGSMYQPLPYLENPSDSGPQYWTGLPIQSSRPQTLAPPQGVPTGPAVPRAPAAVPAVPAVPVAPVASVASAYTPSWDNNNNTWSPREESQSPAEESREEEVWEPEDLRRMGYLDAGGNWRCRYEGCRSTRVFVRACDLRKHFRGHDKYFFCTERPCANAGVGFSTKKDYQRHMGSHQPAIKCPHPDCGRIFSRKDNMREHFRKIHLRLRNNLFPRPCRRSRRASEDARSPPAAPPNATKSPRQPRAKRESSRQATMQGAGRLHESVGLTHQT</sequence>
<dbReference type="GO" id="GO:0006357">
    <property type="term" value="P:regulation of transcription by RNA polymerase II"/>
    <property type="evidence" value="ECO:0007669"/>
    <property type="project" value="TreeGrafter"/>
</dbReference>
<feature type="region of interest" description="Disordered" evidence="2">
    <location>
        <begin position="95"/>
        <end position="114"/>
    </location>
</feature>
<evidence type="ECO:0000256" key="2">
    <source>
        <dbReference type="SAM" id="MobiDB-lite"/>
    </source>
</evidence>
<dbReference type="InterPro" id="IPR036236">
    <property type="entry name" value="Znf_C2H2_sf"/>
</dbReference>
<dbReference type="PROSITE" id="PS00028">
    <property type="entry name" value="ZINC_FINGER_C2H2_1"/>
    <property type="match status" value="1"/>
</dbReference>
<dbReference type="PROSITE" id="PS50157">
    <property type="entry name" value="ZINC_FINGER_C2H2_2"/>
    <property type="match status" value="1"/>
</dbReference>
<evidence type="ECO:0000256" key="1">
    <source>
        <dbReference type="PROSITE-ProRule" id="PRU00042"/>
    </source>
</evidence>
<evidence type="ECO:0000313" key="5">
    <source>
        <dbReference type="Proteomes" id="UP001232148"/>
    </source>
</evidence>
<comment type="caution">
    <text evidence="4">The sequence shown here is derived from an EMBL/GenBank/DDBJ whole genome shotgun (WGS) entry which is preliminary data.</text>
</comment>
<dbReference type="Gene3D" id="3.30.160.60">
    <property type="entry name" value="Classic Zinc Finger"/>
    <property type="match status" value="1"/>
</dbReference>
<dbReference type="Pfam" id="PF00096">
    <property type="entry name" value="zf-C2H2"/>
    <property type="match status" value="1"/>
</dbReference>
<reference evidence="4" key="1">
    <citation type="submission" date="2021-06" db="EMBL/GenBank/DDBJ databases">
        <title>Comparative genomics, transcriptomics and evolutionary studies reveal genomic signatures of adaptation to plant cell wall in hemibiotrophic fungi.</title>
        <authorList>
            <consortium name="DOE Joint Genome Institute"/>
            <person name="Baroncelli R."/>
            <person name="Diaz J.F."/>
            <person name="Benocci T."/>
            <person name="Peng M."/>
            <person name="Battaglia E."/>
            <person name="Haridas S."/>
            <person name="Andreopoulos W."/>
            <person name="Labutti K."/>
            <person name="Pangilinan J."/>
            <person name="Floch G.L."/>
            <person name="Makela M.R."/>
            <person name="Henrissat B."/>
            <person name="Grigoriev I.V."/>
            <person name="Crouch J.A."/>
            <person name="De Vries R.P."/>
            <person name="Sukno S.A."/>
            <person name="Thon M.R."/>
        </authorList>
    </citation>
    <scope>NUCLEOTIDE SEQUENCE</scope>
    <source>
        <strain evidence="4">MAFF235873</strain>
    </source>
</reference>
<feature type="region of interest" description="Disordered" evidence="2">
    <location>
        <begin position="282"/>
        <end position="339"/>
    </location>
</feature>
<dbReference type="PANTHER" id="PTHR46179:SF19">
    <property type="entry name" value="C2H2 FINGER DOMAIN TRANSCRIPTION FACTOR (EUROFUNG)-RELATED"/>
    <property type="match status" value="1"/>
</dbReference>
<keyword evidence="5" id="KW-1185">Reference proteome</keyword>
<gene>
    <name evidence="4" type="ORF">LX32DRAFT_683218</name>
</gene>
<evidence type="ECO:0000313" key="4">
    <source>
        <dbReference type="EMBL" id="KAK2028355.1"/>
    </source>
</evidence>
<dbReference type="InterPro" id="IPR013087">
    <property type="entry name" value="Znf_C2H2_type"/>
</dbReference>
<dbReference type="Proteomes" id="UP001232148">
    <property type="component" value="Unassembled WGS sequence"/>
</dbReference>
<feature type="region of interest" description="Disordered" evidence="2">
    <location>
        <begin position="143"/>
        <end position="170"/>
    </location>
</feature>
<name>A0AAD9HFX3_9PEZI</name>
<dbReference type="EMBL" id="MU842879">
    <property type="protein sequence ID" value="KAK2028355.1"/>
    <property type="molecule type" value="Genomic_DNA"/>
</dbReference>
<keyword evidence="1" id="KW-0479">Metal-binding</keyword>
<evidence type="ECO:0000259" key="3">
    <source>
        <dbReference type="PROSITE" id="PS50157"/>
    </source>
</evidence>
<dbReference type="SUPFAM" id="SSF57667">
    <property type="entry name" value="beta-beta-alpha zinc fingers"/>
    <property type="match status" value="1"/>
</dbReference>
<dbReference type="GO" id="GO:0008270">
    <property type="term" value="F:zinc ion binding"/>
    <property type="evidence" value="ECO:0007669"/>
    <property type="project" value="UniProtKB-KW"/>
</dbReference>